<gene>
    <name evidence="1" type="ORF">METZ01_LOCUS366330</name>
</gene>
<organism evidence="1">
    <name type="scientific">marine metagenome</name>
    <dbReference type="NCBI Taxonomy" id="408172"/>
    <lineage>
        <taxon>unclassified sequences</taxon>
        <taxon>metagenomes</taxon>
        <taxon>ecological metagenomes</taxon>
    </lineage>
</organism>
<reference evidence="1" key="1">
    <citation type="submission" date="2018-05" db="EMBL/GenBank/DDBJ databases">
        <authorList>
            <person name="Lanie J.A."/>
            <person name="Ng W.-L."/>
            <person name="Kazmierczak K.M."/>
            <person name="Andrzejewski T.M."/>
            <person name="Davidsen T.M."/>
            <person name="Wayne K.J."/>
            <person name="Tettelin H."/>
            <person name="Glass J.I."/>
            <person name="Rusch D."/>
            <person name="Podicherti R."/>
            <person name="Tsui H.-C.T."/>
            <person name="Winkler M.E."/>
        </authorList>
    </citation>
    <scope>NUCLEOTIDE SEQUENCE</scope>
</reference>
<protein>
    <submittedName>
        <fullName evidence="1">Uncharacterized protein</fullName>
    </submittedName>
</protein>
<proteinExistence type="predicted"/>
<name>A0A382SUC2_9ZZZZ</name>
<sequence length="272" mass="30778">MQIQDFWGKISHSSTCRVFLLRSHDVPGSPTEGIAAGYDGIFSFPTEEQPVFVIDHTLSDKSRHTNLESKRLKIEKDGGRLALSFEVALLEYINQESILSSSIILNFFSEEMEKLSSRKINDAIRHNEVIEIRHEIDPPRGAGYLSVSIFVNSSNRISLAYTGFSLGDGLSTSSDLSQDVSKSVTMLVFNNFRNDARVLREATTLVDLGLRVRVIAVFSSGQKKREVVEGVEVVRLSLEPFHLKWIRRWRSSPVIGRIANLIFRNLLMPFHR</sequence>
<feature type="non-terminal residue" evidence="1">
    <location>
        <position position="272"/>
    </location>
</feature>
<accession>A0A382SUC2</accession>
<dbReference type="EMBL" id="UINC01131646">
    <property type="protein sequence ID" value="SVD13476.1"/>
    <property type="molecule type" value="Genomic_DNA"/>
</dbReference>
<dbReference type="AlphaFoldDB" id="A0A382SUC2"/>
<evidence type="ECO:0000313" key="1">
    <source>
        <dbReference type="EMBL" id="SVD13476.1"/>
    </source>
</evidence>